<dbReference type="PANTHER" id="PTHR43280">
    <property type="entry name" value="ARAC-FAMILY TRANSCRIPTIONAL REGULATOR"/>
    <property type="match status" value="1"/>
</dbReference>
<dbReference type="GO" id="GO:0003700">
    <property type="term" value="F:DNA-binding transcription factor activity"/>
    <property type="evidence" value="ECO:0007669"/>
    <property type="project" value="InterPro"/>
</dbReference>
<dbReference type="EMBL" id="JACOPQ010000001">
    <property type="protein sequence ID" value="MBC5735680.1"/>
    <property type="molecule type" value="Genomic_DNA"/>
</dbReference>
<evidence type="ECO:0000313" key="5">
    <source>
        <dbReference type="EMBL" id="MBC5735680.1"/>
    </source>
</evidence>
<dbReference type="Pfam" id="PF12833">
    <property type="entry name" value="HTH_18"/>
    <property type="match status" value="1"/>
</dbReference>
<dbReference type="SUPFAM" id="SSF46689">
    <property type="entry name" value="Homeodomain-like"/>
    <property type="match status" value="1"/>
</dbReference>
<dbReference type="Pfam" id="PF07883">
    <property type="entry name" value="Cupin_2"/>
    <property type="match status" value="1"/>
</dbReference>
<evidence type="ECO:0000256" key="1">
    <source>
        <dbReference type="ARBA" id="ARBA00023015"/>
    </source>
</evidence>
<dbReference type="Proteomes" id="UP000607645">
    <property type="component" value="Unassembled WGS sequence"/>
</dbReference>
<dbReference type="InterPro" id="IPR018060">
    <property type="entry name" value="HTH_AraC"/>
</dbReference>
<dbReference type="PROSITE" id="PS01124">
    <property type="entry name" value="HTH_ARAC_FAMILY_2"/>
    <property type="match status" value="1"/>
</dbReference>
<comment type="caution">
    <text evidence="5">The sequence shown here is derived from an EMBL/GenBank/DDBJ whole genome shotgun (WGS) entry which is preliminary data.</text>
</comment>
<evidence type="ECO:0000313" key="6">
    <source>
        <dbReference type="Proteomes" id="UP000607645"/>
    </source>
</evidence>
<accession>A0A8J6MBJ9</accession>
<keyword evidence="3" id="KW-0804">Transcription</keyword>
<dbReference type="SMART" id="SM00342">
    <property type="entry name" value="HTH_ARAC"/>
    <property type="match status" value="1"/>
</dbReference>
<evidence type="ECO:0000259" key="4">
    <source>
        <dbReference type="PROSITE" id="PS01124"/>
    </source>
</evidence>
<gene>
    <name evidence="5" type="ORF">H8S62_01475</name>
</gene>
<evidence type="ECO:0000256" key="3">
    <source>
        <dbReference type="ARBA" id="ARBA00023163"/>
    </source>
</evidence>
<dbReference type="InterPro" id="IPR014710">
    <property type="entry name" value="RmlC-like_jellyroll"/>
</dbReference>
<dbReference type="RefSeq" id="WP_155144986.1">
    <property type="nucleotide sequence ID" value="NZ_JACOPQ010000001.1"/>
</dbReference>
<dbReference type="InterPro" id="IPR018062">
    <property type="entry name" value="HTH_AraC-typ_CS"/>
</dbReference>
<dbReference type="SUPFAM" id="SSF51215">
    <property type="entry name" value="Regulatory protein AraC"/>
    <property type="match status" value="1"/>
</dbReference>
<evidence type="ECO:0000256" key="2">
    <source>
        <dbReference type="ARBA" id="ARBA00023125"/>
    </source>
</evidence>
<dbReference type="Gene3D" id="2.60.120.10">
    <property type="entry name" value="Jelly Rolls"/>
    <property type="match status" value="1"/>
</dbReference>
<feature type="domain" description="HTH araC/xylS-type" evidence="4">
    <location>
        <begin position="222"/>
        <end position="319"/>
    </location>
</feature>
<sequence length="330" mass="38345">MDDSLKSVLGELFKEYKEVDWVYYSDKNDQVLTEKGPVSKRRGSTDITIFAYNKEIFNYSTGRSSHRHEAFVINYAFKGRFAVRMEERECFLEQGDIYIMQPGTPHTVLYVDDIDDAVMISIFVKPDLMMRTLVHLLPKDGGMIDFVLRPFFEEQSRQFVIVNCDEDPCIKNTFRTMLIDYVTDEVCAEQLVQCSLVRILGLIARKRYQLHDKSETYSAPLRQMIQYIGQNFTDISLKAVAEHFSYNANYLSSLIRRETGQTFSDLVRNARMHNACFLLLNTDQSIDEIAECSGFGYAANFYRTFKTHFGVSPTSFRKHAPILRTCEERR</sequence>
<dbReference type="GO" id="GO:0043565">
    <property type="term" value="F:sequence-specific DNA binding"/>
    <property type="evidence" value="ECO:0007669"/>
    <property type="project" value="InterPro"/>
</dbReference>
<proteinExistence type="predicted"/>
<protein>
    <submittedName>
        <fullName evidence="5">Helix-turn-helix transcriptional regulator</fullName>
    </submittedName>
</protein>
<dbReference type="PROSITE" id="PS00041">
    <property type="entry name" value="HTH_ARAC_FAMILY_1"/>
    <property type="match status" value="1"/>
</dbReference>
<dbReference type="InterPro" id="IPR013096">
    <property type="entry name" value="Cupin_2"/>
</dbReference>
<dbReference type="Gene3D" id="1.10.10.60">
    <property type="entry name" value="Homeodomain-like"/>
    <property type="match status" value="2"/>
</dbReference>
<dbReference type="AlphaFoldDB" id="A0A8J6MBJ9"/>
<keyword evidence="2" id="KW-0238">DNA-binding</keyword>
<dbReference type="InterPro" id="IPR037923">
    <property type="entry name" value="HTH-like"/>
</dbReference>
<reference evidence="5" key="1">
    <citation type="submission" date="2020-08" db="EMBL/GenBank/DDBJ databases">
        <title>Genome public.</title>
        <authorList>
            <person name="Liu C."/>
            <person name="Sun Q."/>
        </authorList>
    </citation>
    <scope>NUCLEOTIDE SEQUENCE</scope>
    <source>
        <strain evidence="5">NSJ-52</strain>
    </source>
</reference>
<keyword evidence="6" id="KW-1185">Reference proteome</keyword>
<dbReference type="InterPro" id="IPR009057">
    <property type="entry name" value="Homeodomain-like_sf"/>
</dbReference>
<dbReference type="PANTHER" id="PTHR43280:SF28">
    <property type="entry name" value="HTH-TYPE TRANSCRIPTIONAL ACTIVATOR RHAS"/>
    <property type="match status" value="1"/>
</dbReference>
<keyword evidence="1" id="KW-0805">Transcription regulation</keyword>
<organism evidence="5 6">
    <name type="scientific">Lawsonibacter faecis</name>
    <dbReference type="NCBI Taxonomy" id="2763052"/>
    <lineage>
        <taxon>Bacteria</taxon>
        <taxon>Bacillati</taxon>
        <taxon>Bacillota</taxon>
        <taxon>Clostridia</taxon>
        <taxon>Eubacteriales</taxon>
        <taxon>Oscillospiraceae</taxon>
        <taxon>Lawsonibacter</taxon>
    </lineage>
</organism>
<name>A0A8J6MBJ9_9FIRM</name>